<evidence type="ECO:0000313" key="2">
    <source>
        <dbReference type="Proteomes" id="UP000248798"/>
    </source>
</evidence>
<protein>
    <submittedName>
        <fullName evidence="1">Uncharacterized protein</fullName>
    </submittedName>
</protein>
<organism evidence="1 2">
    <name type="scientific">Desulfobacter hydrogenophilus</name>
    <dbReference type="NCBI Taxonomy" id="2291"/>
    <lineage>
        <taxon>Bacteria</taxon>
        <taxon>Pseudomonadati</taxon>
        <taxon>Thermodesulfobacteriota</taxon>
        <taxon>Desulfobacteria</taxon>
        <taxon>Desulfobacterales</taxon>
        <taxon>Desulfobacteraceae</taxon>
        <taxon>Desulfobacter</taxon>
    </lineage>
</organism>
<evidence type="ECO:0000313" key="1">
    <source>
        <dbReference type="EMBL" id="RAM03394.1"/>
    </source>
</evidence>
<accession>A0A328FFN0</accession>
<dbReference type="EMBL" id="QLNI01000005">
    <property type="protein sequence ID" value="RAM03394.1"/>
    <property type="molecule type" value="Genomic_DNA"/>
</dbReference>
<name>A0A328FFN0_9BACT</name>
<proteinExistence type="predicted"/>
<sequence length="66" mass="7547">MKLKRQTKRSGGIINAFMSGLCIGFMPKHTMIRELEEKRLWICSPESSQTQTISISLSKKTGIYKK</sequence>
<gene>
    <name evidence="1" type="ORF">DO021_03650</name>
</gene>
<comment type="caution">
    <text evidence="1">The sequence shown here is derived from an EMBL/GenBank/DDBJ whole genome shotgun (WGS) entry which is preliminary data.</text>
</comment>
<reference evidence="1 2" key="1">
    <citation type="submission" date="2018-06" db="EMBL/GenBank/DDBJ databases">
        <title>Complete Genome Sequence of Desulfobacter hydrogenophilus (DSM3380).</title>
        <authorList>
            <person name="Marietou A."/>
            <person name="Schreiber L."/>
            <person name="Marshall I."/>
            <person name="Jorgensen B."/>
        </authorList>
    </citation>
    <scope>NUCLEOTIDE SEQUENCE [LARGE SCALE GENOMIC DNA]</scope>
    <source>
        <strain evidence="1 2">DSM 3380</strain>
    </source>
</reference>
<dbReference type="Proteomes" id="UP000248798">
    <property type="component" value="Unassembled WGS sequence"/>
</dbReference>
<dbReference type="AlphaFoldDB" id="A0A328FFN0"/>